<feature type="non-terminal residue" evidence="1">
    <location>
        <position position="1"/>
    </location>
</feature>
<protein>
    <submittedName>
        <fullName evidence="1">Uncharacterized protein</fullName>
    </submittedName>
</protein>
<dbReference type="EMBL" id="GDID01005164">
    <property type="protein sequence ID" value="JAP91442.1"/>
    <property type="molecule type" value="Transcribed_RNA"/>
</dbReference>
<organism evidence="1">
    <name type="scientific">Trepomonas sp. PC1</name>
    <dbReference type="NCBI Taxonomy" id="1076344"/>
    <lineage>
        <taxon>Eukaryota</taxon>
        <taxon>Metamonada</taxon>
        <taxon>Diplomonadida</taxon>
        <taxon>Hexamitidae</taxon>
        <taxon>Hexamitinae</taxon>
        <taxon>Trepomonas</taxon>
    </lineage>
</organism>
<accession>A0A146K3I1</accession>
<name>A0A146K3I1_9EUKA</name>
<dbReference type="AlphaFoldDB" id="A0A146K3I1"/>
<proteinExistence type="predicted"/>
<gene>
    <name evidence="1" type="ORF">TPC1_16953</name>
</gene>
<feature type="non-terminal residue" evidence="1">
    <location>
        <position position="670"/>
    </location>
</feature>
<sequence length="670" mass="78792">DILQAEFVRILHDGSVDALMTISILREYFRMTNVPFTHCVCEDLFVRLQQIQKPNQLIILINMGQKVDLSAYQNSKILMMSNKLPYHLENVFAEKIFIFDDSQLLLSLKHTFKPKQLKEDVDFHQKQSLNRSQSSILIPKQNVQITNTTPQYKSTGLFSEIIQEASERSTPYMQQIKKQQEKLFKPSNLSAPPRQQLISHESENIDDLDLLTDEEEEEGELDDSFIDDRSFAPDMLFYQNQHHQSTIEPEFTEVTQSQVNETFSQDLQSLDSVQDFQQQEYFKLQLELKLQRFDFQELQKMKRILEQENAQIDSLKQQYYQIQFFVPPISCRLCESILLCSRYDQQNHSFVEKLVFYATAAMNYHFQQATCSLAYAEYFQEQIKNFGLKKFVLLDFNLPCLRLFSLREAVGFSPIQYIIPQDEHQKGQEFRVSYLLLKLGIQLQAQNKTFKAFTVKQQKQLLKQLQILDKKIFFNCYCPNYLLQKDVTAGDFAYLCQQDPQFSFIDLKHIRSKISKDVLKQIKLSFNQIIQSFDRSFMLVKRNFVVTKCQIRDFQQLSFFQQTTLIINQYKIQRQYQTQQQKLFLKKGFITESAAFAALKLKIPEKTFEQLRFLVTIFAFGQNNAAVFSPNFLFVNGYLAKYWAEDLRLNEQLENEEAAKAQVVANVVGR</sequence>
<evidence type="ECO:0000313" key="1">
    <source>
        <dbReference type="EMBL" id="JAP91442.1"/>
    </source>
</evidence>
<reference evidence="1" key="1">
    <citation type="submission" date="2015-07" db="EMBL/GenBank/DDBJ databases">
        <title>Adaptation to a free-living lifestyle via gene acquisitions in the diplomonad Trepomonas sp. PC1.</title>
        <authorList>
            <person name="Xu F."/>
            <person name="Jerlstrom-Hultqvist J."/>
            <person name="Kolisko M."/>
            <person name="Simpson A.G.B."/>
            <person name="Roger A.J."/>
            <person name="Svard S.G."/>
            <person name="Andersson J.O."/>
        </authorList>
    </citation>
    <scope>NUCLEOTIDE SEQUENCE</scope>
    <source>
        <strain evidence="1">PC1</strain>
    </source>
</reference>